<feature type="region of interest" description="Disordered" evidence="1">
    <location>
        <begin position="1"/>
        <end position="23"/>
    </location>
</feature>
<protein>
    <recommendedName>
        <fullName evidence="4">Fe2OG dioxygenase domain-containing protein</fullName>
    </recommendedName>
</protein>
<dbReference type="Gene3D" id="2.60.120.620">
    <property type="entry name" value="q2cbj1_9rhob like domain"/>
    <property type="match status" value="1"/>
</dbReference>
<proteinExistence type="predicted"/>
<dbReference type="EMBL" id="JABMIG020000004">
    <property type="protein sequence ID" value="KAL3805119.1"/>
    <property type="molecule type" value="Genomic_DNA"/>
</dbReference>
<accession>A0ABD3QXF0</accession>
<evidence type="ECO:0000313" key="3">
    <source>
        <dbReference type="Proteomes" id="UP001516023"/>
    </source>
</evidence>
<gene>
    <name evidence="2" type="ORF">HJC23_003347</name>
</gene>
<evidence type="ECO:0000313" key="2">
    <source>
        <dbReference type="EMBL" id="KAL3805119.1"/>
    </source>
</evidence>
<feature type="compositionally biased region" description="Acidic residues" evidence="1">
    <location>
        <begin position="177"/>
        <end position="187"/>
    </location>
</feature>
<keyword evidence="3" id="KW-1185">Reference proteome</keyword>
<reference evidence="2 3" key="1">
    <citation type="journal article" date="2020" name="G3 (Bethesda)">
        <title>Improved Reference Genome for Cyclotella cryptica CCMP332, a Model for Cell Wall Morphogenesis, Salinity Adaptation, and Lipid Production in Diatoms (Bacillariophyta).</title>
        <authorList>
            <person name="Roberts W.R."/>
            <person name="Downey K.M."/>
            <person name="Ruck E.C."/>
            <person name="Traller J.C."/>
            <person name="Alverson A.J."/>
        </authorList>
    </citation>
    <scope>NUCLEOTIDE SEQUENCE [LARGE SCALE GENOMIC DNA]</scope>
    <source>
        <strain evidence="2 3">CCMP332</strain>
    </source>
</reference>
<dbReference type="AlphaFoldDB" id="A0ABD3QXF0"/>
<evidence type="ECO:0000256" key="1">
    <source>
        <dbReference type="SAM" id="MobiDB-lite"/>
    </source>
</evidence>
<name>A0ABD3QXF0_9STRA</name>
<sequence>MLVESSFHSTWRGGATPPTIHRPNVARFSHSPLHAAISISTTTSTPNHHVITIPPFLDHDDSNTNGRHYPSPLHKIHILPLLTPEETSHLLHLAQTHAAATSSWDRQDTTRHINYNTVDFAVDDSEEMVRYLGDDDNGGIGFHTRMFHALSEAFDVDVEDLSYLDLFCASYQGRGEIEEEGGDDESSIVDSKRDEQTNEVDNDGERKTMDRLEFHRDGSLLSFTLLLNPPNEFQGGGTIFDALRSTNHHHNHDTDHPSSTLLTAEGCIRPPHAGYATLHCGKLLHGGHIVTGGQRIVLVGFVDVDERNIKDGALGNAAREWGRNDVRLFWERRRVDLWKRQSLEQQQCEEEDKDGRTSPRRHPRWVLRNEKFLPSVGRSCLKSGIVIPSPILDRMEARANDERIRQRRLKTEDALLREILLPRELRGDKILEGEWREVEYDENGVPIGIEIVD</sequence>
<comment type="caution">
    <text evidence="2">The sequence shown here is derived from an EMBL/GenBank/DDBJ whole genome shotgun (WGS) entry which is preliminary data.</text>
</comment>
<evidence type="ECO:0008006" key="4">
    <source>
        <dbReference type="Google" id="ProtNLM"/>
    </source>
</evidence>
<dbReference type="Proteomes" id="UP001516023">
    <property type="component" value="Unassembled WGS sequence"/>
</dbReference>
<feature type="region of interest" description="Disordered" evidence="1">
    <location>
        <begin position="177"/>
        <end position="207"/>
    </location>
</feature>
<organism evidence="2 3">
    <name type="scientific">Cyclotella cryptica</name>
    <dbReference type="NCBI Taxonomy" id="29204"/>
    <lineage>
        <taxon>Eukaryota</taxon>
        <taxon>Sar</taxon>
        <taxon>Stramenopiles</taxon>
        <taxon>Ochrophyta</taxon>
        <taxon>Bacillariophyta</taxon>
        <taxon>Coscinodiscophyceae</taxon>
        <taxon>Thalassiosirophycidae</taxon>
        <taxon>Stephanodiscales</taxon>
        <taxon>Stephanodiscaceae</taxon>
        <taxon>Cyclotella</taxon>
    </lineage>
</organism>